<dbReference type="PANTHER" id="PTHR31465">
    <property type="entry name" value="PROTEIN RTA1-RELATED"/>
    <property type="match status" value="1"/>
</dbReference>
<evidence type="ECO:0000256" key="4">
    <source>
        <dbReference type="ARBA" id="ARBA00023136"/>
    </source>
</evidence>
<name>A0A9P7CZN2_9AGAM</name>
<dbReference type="EMBL" id="JABBWD010000049">
    <property type="protein sequence ID" value="KAG1773259.1"/>
    <property type="molecule type" value="Genomic_DNA"/>
</dbReference>
<comment type="subcellular location">
    <subcellularLocation>
        <location evidence="1">Membrane</location>
        <topology evidence="1">Multi-pass membrane protein</topology>
    </subcellularLocation>
</comment>
<proteinExistence type="predicted"/>
<evidence type="ECO:0000256" key="2">
    <source>
        <dbReference type="ARBA" id="ARBA00022692"/>
    </source>
</evidence>
<feature type="transmembrane region" description="Helical" evidence="5">
    <location>
        <begin position="123"/>
        <end position="143"/>
    </location>
</feature>
<feature type="transmembrane region" description="Helical" evidence="5">
    <location>
        <begin position="215"/>
        <end position="235"/>
    </location>
</feature>
<dbReference type="Proteomes" id="UP000714275">
    <property type="component" value="Unassembled WGS sequence"/>
</dbReference>
<evidence type="ECO:0000256" key="3">
    <source>
        <dbReference type="ARBA" id="ARBA00022989"/>
    </source>
</evidence>
<dbReference type="GO" id="GO:0000324">
    <property type="term" value="C:fungal-type vacuole"/>
    <property type="evidence" value="ECO:0007669"/>
    <property type="project" value="TreeGrafter"/>
</dbReference>
<keyword evidence="2 5" id="KW-0812">Transmembrane</keyword>
<accession>A0A9P7CZN2</accession>
<evidence type="ECO:0000256" key="5">
    <source>
        <dbReference type="SAM" id="Phobius"/>
    </source>
</evidence>
<comment type="caution">
    <text evidence="6">The sequence shown here is derived from an EMBL/GenBank/DDBJ whole genome shotgun (WGS) entry which is preliminary data.</text>
</comment>
<protein>
    <submittedName>
        <fullName evidence="6">RTA1 like protein-domain-containing protein</fullName>
    </submittedName>
</protein>
<dbReference type="InterPro" id="IPR007568">
    <property type="entry name" value="RTA1"/>
</dbReference>
<evidence type="ECO:0000313" key="6">
    <source>
        <dbReference type="EMBL" id="KAG1773259.1"/>
    </source>
</evidence>
<gene>
    <name evidence="6" type="ORF">EV702DRAFT_582230</name>
</gene>
<evidence type="ECO:0000313" key="7">
    <source>
        <dbReference type="Proteomes" id="UP000714275"/>
    </source>
</evidence>
<keyword evidence="7" id="KW-1185">Reference proteome</keyword>
<keyword evidence="4 5" id="KW-0472">Membrane</keyword>
<dbReference type="PANTHER" id="PTHR31465:SF9">
    <property type="entry name" value="SPHINGOID LONG-CHAIN BASE TRANSPORTER RSB1"/>
    <property type="match status" value="1"/>
</dbReference>
<feature type="transmembrane region" description="Helical" evidence="5">
    <location>
        <begin position="163"/>
        <end position="187"/>
    </location>
</feature>
<feature type="transmembrane region" description="Helical" evidence="5">
    <location>
        <begin position="255"/>
        <end position="273"/>
    </location>
</feature>
<dbReference type="AlphaFoldDB" id="A0A9P7CZN2"/>
<dbReference type="Pfam" id="PF04479">
    <property type="entry name" value="RTA1"/>
    <property type="match status" value="1"/>
</dbReference>
<feature type="transmembrane region" description="Helical" evidence="5">
    <location>
        <begin position="50"/>
        <end position="68"/>
    </location>
</feature>
<feature type="transmembrane region" description="Helical" evidence="5">
    <location>
        <begin position="20"/>
        <end position="43"/>
    </location>
</feature>
<keyword evidence="3 5" id="KW-1133">Transmembrane helix</keyword>
<sequence length="300" mass="32966">MTFGSVFATTAPVSVGPYHYVPTEWICVLFVVLYSISTVLHLGQALKYKLWWMIPTATFAGILEILGWSARLWSSRSPKLLTPFEMQLVGTIIAPTPLVAANFIILGKIITQVGPEYSRLTPKLYTILFCCFDVICLIVQAVGGASAAHSASTRTSASMGANIMLGGIAAQLFAIVVYVTLAVETLLRLKYNAPFRYVEQPRILEKGQRAVSKNLQLMLCGMALCTLCIFIRSVYRTVELANGWAGPVISTERYFDWLDGALVTLAIYTLNFFHPGIWVKKDDPTVHASQQAADEEASAT</sequence>
<dbReference type="OrthoDB" id="3358017at2759"/>
<feature type="transmembrane region" description="Helical" evidence="5">
    <location>
        <begin position="88"/>
        <end position="111"/>
    </location>
</feature>
<reference evidence="6" key="1">
    <citation type="journal article" date="2020" name="New Phytol.">
        <title>Comparative genomics reveals dynamic genome evolution in host specialist ectomycorrhizal fungi.</title>
        <authorList>
            <person name="Lofgren L.A."/>
            <person name="Nguyen N.H."/>
            <person name="Vilgalys R."/>
            <person name="Ruytinx J."/>
            <person name="Liao H.L."/>
            <person name="Branco S."/>
            <person name="Kuo A."/>
            <person name="LaButti K."/>
            <person name="Lipzen A."/>
            <person name="Andreopoulos W."/>
            <person name="Pangilinan J."/>
            <person name="Riley R."/>
            <person name="Hundley H."/>
            <person name="Na H."/>
            <person name="Barry K."/>
            <person name="Grigoriev I.V."/>
            <person name="Stajich J.E."/>
            <person name="Kennedy P.G."/>
        </authorList>
    </citation>
    <scope>NUCLEOTIDE SEQUENCE</scope>
    <source>
        <strain evidence="6">DOB743</strain>
    </source>
</reference>
<dbReference type="GO" id="GO:0005886">
    <property type="term" value="C:plasma membrane"/>
    <property type="evidence" value="ECO:0007669"/>
    <property type="project" value="TreeGrafter"/>
</dbReference>
<evidence type="ECO:0000256" key="1">
    <source>
        <dbReference type="ARBA" id="ARBA00004141"/>
    </source>
</evidence>
<organism evidence="6 7">
    <name type="scientific">Suillus placidus</name>
    <dbReference type="NCBI Taxonomy" id="48579"/>
    <lineage>
        <taxon>Eukaryota</taxon>
        <taxon>Fungi</taxon>
        <taxon>Dikarya</taxon>
        <taxon>Basidiomycota</taxon>
        <taxon>Agaricomycotina</taxon>
        <taxon>Agaricomycetes</taxon>
        <taxon>Agaricomycetidae</taxon>
        <taxon>Boletales</taxon>
        <taxon>Suillineae</taxon>
        <taxon>Suillaceae</taxon>
        <taxon>Suillus</taxon>
    </lineage>
</organism>